<feature type="transmembrane region" description="Helical" evidence="2">
    <location>
        <begin position="54"/>
        <end position="77"/>
    </location>
</feature>
<comment type="caution">
    <text evidence="3">The sequence shown here is derived from an EMBL/GenBank/DDBJ whole genome shotgun (WGS) entry which is preliminary data.</text>
</comment>
<evidence type="ECO:0000256" key="2">
    <source>
        <dbReference type="SAM" id="Phobius"/>
    </source>
</evidence>
<dbReference type="RefSeq" id="WP_238273792.1">
    <property type="nucleotide sequence ID" value="NZ_BPQR01000005.1"/>
</dbReference>
<dbReference type="EMBL" id="BPQR01000005">
    <property type="protein sequence ID" value="GJE05065.1"/>
    <property type="molecule type" value="Genomic_DNA"/>
</dbReference>
<feature type="compositionally biased region" description="Low complexity" evidence="1">
    <location>
        <begin position="1"/>
        <end position="13"/>
    </location>
</feature>
<accession>A0ABQ4SRD8</accession>
<evidence type="ECO:0000313" key="4">
    <source>
        <dbReference type="Proteomes" id="UP001055102"/>
    </source>
</evidence>
<keyword evidence="2" id="KW-0472">Membrane</keyword>
<protein>
    <submittedName>
        <fullName evidence="3">Uncharacterized protein</fullName>
    </submittedName>
</protein>
<sequence length="112" mass="12867">MMPETAEPAAPASERPPTPADWDARIDRLTQLLPDWLRRAVDWLREPSRTPVRVLAAVFFILGGFLAVLPVFGLWMLPLGLALLAQDVPGMKVPLERCARRIERSWERLRWR</sequence>
<name>A0ABQ4SRD8_9HYPH</name>
<reference evidence="3" key="2">
    <citation type="submission" date="2021-08" db="EMBL/GenBank/DDBJ databases">
        <authorList>
            <person name="Tani A."/>
            <person name="Ola A."/>
            <person name="Ogura Y."/>
            <person name="Katsura K."/>
            <person name="Hayashi T."/>
        </authorList>
    </citation>
    <scope>NUCLEOTIDE SEQUENCE</scope>
    <source>
        <strain evidence="3">LMG 23639</strain>
    </source>
</reference>
<organism evidence="3 4">
    <name type="scientific">Methylobacterium jeotgali</name>
    <dbReference type="NCBI Taxonomy" id="381630"/>
    <lineage>
        <taxon>Bacteria</taxon>
        <taxon>Pseudomonadati</taxon>
        <taxon>Pseudomonadota</taxon>
        <taxon>Alphaproteobacteria</taxon>
        <taxon>Hyphomicrobiales</taxon>
        <taxon>Methylobacteriaceae</taxon>
        <taxon>Methylobacterium</taxon>
    </lineage>
</organism>
<gene>
    <name evidence="3" type="ORF">AOPFMNJM_0360</name>
</gene>
<dbReference type="Proteomes" id="UP001055102">
    <property type="component" value="Unassembled WGS sequence"/>
</dbReference>
<feature type="region of interest" description="Disordered" evidence="1">
    <location>
        <begin position="1"/>
        <end position="21"/>
    </location>
</feature>
<proteinExistence type="predicted"/>
<evidence type="ECO:0000256" key="1">
    <source>
        <dbReference type="SAM" id="MobiDB-lite"/>
    </source>
</evidence>
<reference evidence="3" key="1">
    <citation type="journal article" date="2021" name="Front. Microbiol.">
        <title>Comprehensive Comparative Genomics and Phenotyping of Methylobacterium Species.</title>
        <authorList>
            <person name="Alessa O."/>
            <person name="Ogura Y."/>
            <person name="Fujitani Y."/>
            <person name="Takami H."/>
            <person name="Hayashi T."/>
            <person name="Sahin N."/>
            <person name="Tani A."/>
        </authorList>
    </citation>
    <scope>NUCLEOTIDE SEQUENCE</scope>
    <source>
        <strain evidence="3">LMG 23639</strain>
    </source>
</reference>
<evidence type="ECO:0000313" key="3">
    <source>
        <dbReference type="EMBL" id="GJE05065.1"/>
    </source>
</evidence>
<keyword evidence="2" id="KW-0812">Transmembrane</keyword>
<keyword evidence="4" id="KW-1185">Reference proteome</keyword>
<keyword evidence="2" id="KW-1133">Transmembrane helix</keyword>